<feature type="chain" id="PRO_5045422363" evidence="1">
    <location>
        <begin position="26"/>
        <end position="224"/>
    </location>
</feature>
<dbReference type="InterPro" id="IPR008869">
    <property type="entry name" value="MlaC/ttg2D"/>
</dbReference>
<dbReference type="PANTHER" id="PTHR36573:SF1">
    <property type="entry name" value="INTERMEMBRANE PHOSPHOLIPID TRANSPORT SYSTEM BINDING PROTEIN MLAC"/>
    <property type="match status" value="1"/>
</dbReference>
<organism evidence="2 3">
    <name type="scientific">Salinivibrio sharmensis</name>
    <dbReference type="NCBI Taxonomy" id="390883"/>
    <lineage>
        <taxon>Bacteria</taxon>
        <taxon>Pseudomonadati</taxon>
        <taxon>Pseudomonadota</taxon>
        <taxon>Gammaproteobacteria</taxon>
        <taxon>Vibrionales</taxon>
        <taxon>Vibrionaceae</taxon>
        <taxon>Salinivibrio</taxon>
    </lineage>
</organism>
<name>A0ABX3KE92_9GAMM</name>
<evidence type="ECO:0000313" key="3">
    <source>
        <dbReference type="Proteomes" id="UP000188627"/>
    </source>
</evidence>
<keyword evidence="1" id="KW-0732">Signal</keyword>
<comment type="caution">
    <text evidence="2">The sequence shown here is derived from an EMBL/GenBank/DDBJ whole genome shotgun (WGS) entry which is preliminary data.</text>
</comment>
<dbReference type="Gene3D" id="3.10.450.710">
    <property type="entry name" value="Tgt2/MlaC"/>
    <property type="match status" value="1"/>
</dbReference>
<dbReference type="RefSeq" id="WP_077772697.1">
    <property type="nucleotide sequence ID" value="NZ_MUFC01000011.1"/>
</dbReference>
<evidence type="ECO:0000256" key="1">
    <source>
        <dbReference type="SAM" id="SignalP"/>
    </source>
</evidence>
<accession>A0ABX3KE92</accession>
<dbReference type="NCBIfam" id="NF011697">
    <property type="entry name" value="PRK15117.1"/>
    <property type="match status" value="1"/>
</dbReference>
<dbReference type="PIRSF" id="PIRSF004649">
    <property type="entry name" value="MlaC"/>
    <property type="match status" value="1"/>
</dbReference>
<feature type="signal peptide" evidence="1">
    <location>
        <begin position="1"/>
        <end position="25"/>
    </location>
</feature>
<protein>
    <submittedName>
        <fullName evidence="2">Phospholipid-binding protein MlaC</fullName>
    </submittedName>
</protein>
<dbReference type="Pfam" id="PF05494">
    <property type="entry name" value="MlaC"/>
    <property type="match status" value="1"/>
</dbReference>
<proteinExistence type="predicted"/>
<gene>
    <name evidence="2" type="ORF">BZG74_11305</name>
</gene>
<dbReference type="PANTHER" id="PTHR36573">
    <property type="entry name" value="INTERMEMBRANE PHOSPHOLIPID TRANSPORT SYSTEM BINDING PROTEIN MLAC"/>
    <property type="match status" value="1"/>
</dbReference>
<sequence length="224" mass="25570">MKKTWIALSSAVCLLVSSLGTVAQASEPVDQSNPYQLIEQVADNTFSRLRKDRTLFRADPDLLRDVVKDELLPYIHTRYAASLVLGAQYYRKATPAQRDAFTEAFTEYMIASYAQILLEYDDQDVEVQKDQPIAPDDKIVKVRVDITDSSRPPIRLDFSLRKNTRTGNWQAYDVTAEGVSMIQSKQSEWKAPLRRDGIDSVIEQLKTLAERPIRREDKQKQDAS</sequence>
<reference evidence="3" key="1">
    <citation type="submission" date="2017-01" db="EMBL/GenBank/DDBJ databases">
        <title>Draft genome of the species Salinivibrio sharmensis.</title>
        <authorList>
            <person name="Lopez-Hermoso C."/>
            <person name="De La Haba R."/>
            <person name="Sanchez-Porro C."/>
            <person name="Ventosa A."/>
        </authorList>
    </citation>
    <scope>NUCLEOTIDE SEQUENCE [LARGE SCALE GENOMIC DNA]</scope>
    <source>
        <strain evidence="3">CBH463</strain>
    </source>
</reference>
<dbReference type="InterPro" id="IPR042245">
    <property type="entry name" value="Tgt2/MlaC_sf"/>
</dbReference>
<dbReference type="EMBL" id="MUFC01000011">
    <property type="protein sequence ID" value="OOE87274.1"/>
    <property type="molecule type" value="Genomic_DNA"/>
</dbReference>
<evidence type="ECO:0000313" key="2">
    <source>
        <dbReference type="EMBL" id="OOE87274.1"/>
    </source>
</evidence>
<keyword evidence="3" id="KW-1185">Reference proteome</keyword>
<dbReference type="Proteomes" id="UP000188627">
    <property type="component" value="Unassembled WGS sequence"/>
</dbReference>